<evidence type="ECO:0000313" key="1">
    <source>
        <dbReference type="EMBL" id="MTI24365.1"/>
    </source>
</evidence>
<proteinExistence type="predicted"/>
<dbReference type="InterPro" id="IPR027417">
    <property type="entry name" value="P-loop_NTPase"/>
</dbReference>
<accession>A0ABW9RMG3</accession>
<dbReference type="Proteomes" id="UP000798808">
    <property type="component" value="Unassembled WGS sequence"/>
</dbReference>
<comment type="caution">
    <text evidence="1">The sequence shown here is derived from an EMBL/GenBank/DDBJ whole genome shotgun (WGS) entry which is preliminary data.</text>
</comment>
<dbReference type="EMBL" id="SMLW01000402">
    <property type="protein sequence ID" value="MTI24365.1"/>
    <property type="molecule type" value="Genomic_DNA"/>
</dbReference>
<reference evidence="1 2" key="1">
    <citation type="submission" date="2019-02" db="EMBL/GenBank/DDBJ databases">
        <authorList>
            <person name="Goldberg S.R."/>
            <person name="Haltli B.A."/>
            <person name="Correa H."/>
            <person name="Russell K.G."/>
        </authorList>
    </citation>
    <scope>NUCLEOTIDE SEQUENCE [LARGE SCALE GENOMIC DNA]</scope>
    <source>
        <strain evidence="1 2">JCM 16186</strain>
    </source>
</reference>
<dbReference type="RefSeq" id="WP_155170277.1">
    <property type="nucleotide sequence ID" value="NZ_SMLW01000402.1"/>
</dbReference>
<gene>
    <name evidence="1" type="ORF">E1163_05350</name>
</gene>
<protein>
    <submittedName>
        <fullName evidence="1">ATPase</fullName>
    </submittedName>
</protein>
<organism evidence="1 2">
    <name type="scientific">Fulvivirga kasyanovii</name>
    <dbReference type="NCBI Taxonomy" id="396812"/>
    <lineage>
        <taxon>Bacteria</taxon>
        <taxon>Pseudomonadati</taxon>
        <taxon>Bacteroidota</taxon>
        <taxon>Cytophagia</taxon>
        <taxon>Cytophagales</taxon>
        <taxon>Fulvivirgaceae</taxon>
        <taxon>Fulvivirga</taxon>
    </lineage>
</organism>
<keyword evidence="2" id="KW-1185">Reference proteome</keyword>
<evidence type="ECO:0000313" key="2">
    <source>
        <dbReference type="Proteomes" id="UP000798808"/>
    </source>
</evidence>
<dbReference type="SUPFAM" id="SSF52540">
    <property type="entry name" value="P-loop containing nucleoside triphosphate hydrolases"/>
    <property type="match status" value="1"/>
</dbReference>
<name>A0ABW9RMG3_9BACT</name>
<sequence length="237" mass="27335">MKAINQIIQHPKYHNNMPSSAKTSNFEIMGINRAKHIFLETATREYPDYKIDEHNKRVIEALLLYFTNNPGFEDVEFITNPSLQKGILLAGNIGTGKTLLMTILRNCYFPHQAFGIKSCRDISQRFATEGMKGIEIFGSRAVKFEYGRQRINNMMFDDLGAEKNMAYYGNTVNVMQEILLDRYEHFVRNGLLTHLTTNLDLNEIEAVYGSRVASRMHEMFNFVMLGGDKNAKDRRVY</sequence>
<dbReference type="Gene3D" id="3.40.50.300">
    <property type="entry name" value="P-loop containing nucleotide triphosphate hydrolases"/>
    <property type="match status" value="1"/>
</dbReference>